<gene>
    <name evidence="2" type="ORF">LMH87_004772</name>
</gene>
<sequence>MSCPTVRWCGAISELRYALEGRIEAATQTQTNNPTCNSQTVTANQFHAPTLLPSRASLPKPTTHLYAPSLPPCE</sequence>
<feature type="region of interest" description="Disordered" evidence="1">
    <location>
        <begin position="52"/>
        <end position="74"/>
    </location>
</feature>
<protein>
    <submittedName>
        <fullName evidence="2">Uncharacterized protein</fullName>
    </submittedName>
</protein>
<dbReference type="GeneID" id="80891931"/>
<evidence type="ECO:0000313" key="3">
    <source>
        <dbReference type="Proteomes" id="UP001144673"/>
    </source>
</evidence>
<proteinExistence type="predicted"/>
<dbReference type="KEGG" id="amus:LMH87_004772"/>
<evidence type="ECO:0000313" key="2">
    <source>
        <dbReference type="EMBL" id="KAJ4145941.1"/>
    </source>
</evidence>
<name>A0A9W8Q3X4_AKAMU</name>
<dbReference type="Proteomes" id="UP001144673">
    <property type="component" value="Chromosome 2"/>
</dbReference>
<dbReference type="AlphaFoldDB" id="A0A9W8Q3X4"/>
<reference evidence="2" key="1">
    <citation type="journal article" date="2023" name="Access Microbiol">
        <title>De-novo genome assembly for Akanthomyces muscarius, a biocontrol agent of insect agricultural pests.</title>
        <authorList>
            <person name="Erdos Z."/>
            <person name="Studholme D.J."/>
            <person name="Raymond B."/>
            <person name="Sharma M."/>
        </authorList>
    </citation>
    <scope>NUCLEOTIDE SEQUENCE</scope>
    <source>
        <strain evidence="2">Ve6</strain>
    </source>
</reference>
<evidence type="ECO:0000256" key="1">
    <source>
        <dbReference type="SAM" id="MobiDB-lite"/>
    </source>
</evidence>
<comment type="caution">
    <text evidence="2">The sequence shown here is derived from an EMBL/GenBank/DDBJ whole genome shotgun (WGS) entry which is preliminary data.</text>
</comment>
<dbReference type="RefSeq" id="XP_056049611.1">
    <property type="nucleotide sequence ID" value="XM_056196043.1"/>
</dbReference>
<keyword evidence="3" id="KW-1185">Reference proteome</keyword>
<dbReference type="EMBL" id="JAJHUN010000011">
    <property type="protein sequence ID" value="KAJ4145941.1"/>
    <property type="molecule type" value="Genomic_DNA"/>
</dbReference>
<organism evidence="2 3">
    <name type="scientific">Akanthomyces muscarius</name>
    <name type="common">Entomopathogenic fungus</name>
    <name type="synonym">Lecanicillium muscarium</name>
    <dbReference type="NCBI Taxonomy" id="2231603"/>
    <lineage>
        <taxon>Eukaryota</taxon>
        <taxon>Fungi</taxon>
        <taxon>Dikarya</taxon>
        <taxon>Ascomycota</taxon>
        <taxon>Pezizomycotina</taxon>
        <taxon>Sordariomycetes</taxon>
        <taxon>Hypocreomycetidae</taxon>
        <taxon>Hypocreales</taxon>
        <taxon>Cordycipitaceae</taxon>
        <taxon>Akanthomyces</taxon>
    </lineage>
</organism>
<accession>A0A9W8Q3X4</accession>